<dbReference type="KEGG" id="axe:P40_19970"/>
<dbReference type="Gene3D" id="3.40.50.1820">
    <property type="entry name" value="alpha/beta hydrolase"/>
    <property type="match status" value="1"/>
</dbReference>
<dbReference type="SUPFAM" id="SSF53474">
    <property type="entry name" value="alpha/beta-Hydrolases"/>
    <property type="match status" value="1"/>
</dbReference>
<proteinExistence type="predicted"/>
<dbReference type="GeneID" id="94688583"/>
<protein>
    <submittedName>
        <fullName evidence="1">Alpha/beta hydrolase</fullName>
    </submittedName>
</protein>
<dbReference type="EMBL" id="JAJVKT010000005">
    <property type="protein sequence ID" value="MCE7508156.1"/>
    <property type="molecule type" value="Genomic_DNA"/>
</dbReference>
<dbReference type="InterPro" id="IPR029058">
    <property type="entry name" value="AB_hydrolase_fold"/>
</dbReference>
<dbReference type="Proteomes" id="UP001107961">
    <property type="component" value="Unassembled WGS sequence"/>
</dbReference>
<gene>
    <name evidence="1" type="ORF">LZG35_05865</name>
</gene>
<name>A0A9Q3ZE45_9GAMM</name>
<reference evidence="1" key="1">
    <citation type="submission" date="2022-01" db="EMBL/GenBank/DDBJ databases">
        <authorList>
            <person name="Karlyshev A.V."/>
            <person name="Jaspars M."/>
        </authorList>
    </citation>
    <scope>NUCLEOTIDE SEQUENCE</scope>
    <source>
        <strain evidence="1">AGSA3-2</strain>
    </source>
</reference>
<dbReference type="GO" id="GO:0016787">
    <property type="term" value="F:hydrolase activity"/>
    <property type="evidence" value="ECO:0007669"/>
    <property type="project" value="UniProtKB-KW"/>
</dbReference>
<evidence type="ECO:0000313" key="1">
    <source>
        <dbReference type="EMBL" id="MCE7508156.1"/>
    </source>
</evidence>
<accession>A0A9Q3ZE45</accession>
<sequence>MSARDSAPFHGLLVPGLHGSDPDHWQQRWQTHLPWLHSLTLPDWQNTELAFWLDRLDLAADALPSPFVLIAHGFGCVAAAHWSVTRPRRVSGLLLVAPALPETSPRRLPAPLTVPARLVASTSDPWMSLDEARRLARDWGCAFRNGGDLGHINSASGIGEWRRGFEDLRWLLSQRVSRGTALTG</sequence>
<dbReference type="RefSeq" id="WP_022994838.1">
    <property type="nucleotide sequence ID" value="NZ_CP012331.1"/>
</dbReference>
<dbReference type="AlphaFoldDB" id="A0A9Q3ZE45"/>
<organism evidence="1 2">
    <name type="scientific">Alloalcanivorax xenomutans</name>
    <dbReference type="NCBI Taxonomy" id="1094342"/>
    <lineage>
        <taxon>Bacteria</taxon>
        <taxon>Pseudomonadati</taxon>
        <taxon>Pseudomonadota</taxon>
        <taxon>Gammaproteobacteria</taxon>
        <taxon>Oceanospirillales</taxon>
        <taxon>Alcanivoracaceae</taxon>
        <taxon>Alloalcanivorax</taxon>
    </lineage>
</organism>
<dbReference type="InterPro" id="IPR010662">
    <property type="entry name" value="RBBP9/YdeN"/>
</dbReference>
<dbReference type="Pfam" id="PF06821">
    <property type="entry name" value="Ser_hydrolase"/>
    <property type="match status" value="1"/>
</dbReference>
<keyword evidence="2" id="KW-1185">Reference proteome</keyword>
<evidence type="ECO:0000313" key="2">
    <source>
        <dbReference type="Proteomes" id="UP001107961"/>
    </source>
</evidence>
<comment type="caution">
    <text evidence="1">The sequence shown here is derived from an EMBL/GenBank/DDBJ whole genome shotgun (WGS) entry which is preliminary data.</text>
</comment>
<keyword evidence="1" id="KW-0378">Hydrolase</keyword>